<reference evidence="9" key="1">
    <citation type="submission" date="2016-10" db="EMBL/GenBank/DDBJ databases">
        <authorList>
            <person name="Varghese N."/>
            <person name="Submissions S."/>
        </authorList>
    </citation>
    <scope>NUCLEOTIDE SEQUENCE [LARGE SCALE GENOMIC DNA]</scope>
    <source>
        <strain evidence="9">DSM 45079</strain>
    </source>
</reference>
<dbReference type="EC" id="3.2.1.40" evidence="2"/>
<comment type="catalytic activity">
    <reaction evidence="1">
        <text>Hydrolysis of terminal non-reducing alpha-L-rhamnose residues in alpha-L-rhamnosides.</text>
        <dbReference type="EC" id="3.2.1.40"/>
    </reaction>
</comment>
<keyword evidence="9" id="KW-1185">Reference proteome</keyword>
<dbReference type="PIRSF" id="PIRSF010631">
    <property type="entry name" value="A-rhamnsds"/>
    <property type="match status" value="1"/>
</dbReference>
<evidence type="ECO:0000259" key="7">
    <source>
        <dbReference type="Pfam" id="PF17390"/>
    </source>
</evidence>
<evidence type="ECO:0000259" key="5">
    <source>
        <dbReference type="Pfam" id="PF08531"/>
    </source>
</evidence>
<dbReference type="GO" id="GO:0030596">
    <property type="term" value="F:alpha-L-rhamnosidase activity"/>
    <property type="evidence" value="ECO:0007669"/>
    <property type="project" value="UniProtKB-EC"/>
</dbReference>
<dbReference type="InterPro" id="IPR035398">
    <property type="entry name" value="Bac_rhamnosid_C"/>
</dbReference>
<sequence>MNEPTQLRVEHLSEPLGLDVRRPRLSWLLPLDAAEQVAYRIRAGAWDSGRVESRQSVLVPYGGPELASGQRVTWRVKVWTDAGESRWSGPAIWEMGLLDEGDWTADWIEPAEAASVRAQILHPAYLLRREFTLDAPVETARLHVTAHGLYEVYLNGRRVGDVELTPGFTSYSSTVQVQTFDVGAMLRPGANVLGAVLSDGWFRGQATGFRHVRSYGDAVALLAQLQVRGSDGGTRVVASGADWSFLPGPIVSADLYEGQVVDLRRDRADWCQPGAVRDGWSPVVVREHGFGRLRWSPAPPVRRVEELRPRAVHRPRHGRHVFDLGQNINGWARLTRLGPPGTSLVLTHAEAVDADGNATTATLTPDTDVIPTADGWPWDTSILKRPLQVDEVTSAGRTGDVFEPRHTTHGFRYVQIDGYPGDLDVDDVTGAVVHTDLRRTGWFACSDERVNRLHQAAVWSLRGNACDIPTDCPTRERAGWTGDWQVFVASAAFLYDVAGFSAKWLRDLASDQWRDGTVQHFAPNPVPMDMPGNPIPPGSAGWGDAAVIVPWEIYRAYGDAGVLEEQWPSMTAWVDRGARAARDHRHPDRVAVRPSTAAHERYLWDTGFHFGEWLEPEVPEFDPIALVAEDHGDLASAYLHHSADLLSRSAAVLGRTGDADRYGELAAAVKAAWQQEFLGADGALLRDTQAAHVRALAFGLVPDELRDSVAQRLVQLVREAGTHLTTGFLSTGYLLPVLAETGHVDVAYELLFQDTEPSWLTMIDRGATTIWEDWRGIDENGAALLSLNHYSKGAVISFLHRHTAGLTPIDDQPGYRRFRVAPQPGGGLTHARAIHDSPYGPISVAWRSDGETFTLHVSVPPGATADVILPDGDTFVAGPGRVRRTCAVDMNRFGPAGAVV</sequence>
<dbReference type="Gene3D" id="2.60.40.10">
    <property type="entry name" value="Immunoglobulins"/>
    <property type="match status" value="1"/>
</dbReference>
<name>A0A1H2K373_9ACTN</name>
<evidence type="ECO:0000313" key="8">
    <source>
        <dbReference type="EMBL" id="SDU63157.1"/>
    </source>
</evidence>
<dbReference type="PANTHER" id="PTHR33307">
    <property type="entry name" value="ALPHA-RHAMNOSIDASE (EUROFUNG)"/>
    <property type="match status" value="1"/>
</dbReference>
<dbReference type="EMBL" id="LT629791">
    <property type="protein sequence ID" value="SDU63157.1"/>
    <property type="molecule type" value="Genomic_DNA"/>
</dbReference>
<dbReference type="RefSeq" id="WP_046768093.1">
    <property type="nucleotide sequence ID" value="NZ_KQ061224.1"/>
</dbReference>
<feature type="domain" description="Alpha-L-rhamnosidase concanavalin-like" evidence="4">
    <location>
        <begin position="316"/>
        <end position="434"/>
    </location>
</feature>
<proteinExistence type="predicted"/>
<protein>
    <recommendedName>
        <fullName evidence="2">alpha-L-rhamnosidase</fullName>
        <ecNumber evidence="2">3.2.1.40</ecNumber>
    </recommendedName>
</protein>
<dbReference type="Proteomes" id="UP000182977">
    <property type="component" value="Chromosome I"/>
</dbReference>
<dbReference type="Pfam" id="PF17390">
    <property type="entry name" value="Bac_rhamnosid_C"/>
    <property type="match status" value="1"/>
</dbReference>
<feature type="domain" description="Alpha-L-rhamnosidase C-terminal" evidence="7">
    <location>
        <begin position="810"/>
        <end position="874"/>
    </location>
</feature>
<dbReference type="InterPro" id="IPR013783">
    <property type="entry name" value="Ig-like_fold"/>
</dbReference>
<evidence type="ECO:0000313" key="9">
    <source>
        <dbReference type="Proteomes" id="UP000182977"/>
    </source>
</evidence>
<dbReference type="InterPro" id="IPR008902">
    <property type="entry name" value="Rhamnosid_concanavalin"/>
</dbReference>
<dbReference type="Gene3D" id="2.60.120.260">
    <property type="entry name" value="Galactose-binding domain-like"/>
    <property type="match status" value="2"/>
</dbReference>
<accession>A0A1H2K373</accession>
<dbReference type="GO" id="GO:0005975">
    <property type="term" value="P:carbohydrate metabolic process"/>
    <property type="evidence" value="ECO:0007669"/>
    <property type="project" value="InterPro"/>
</dbReference>
<keyword evidence="3" id="KW-0378">Hydrolase</keyword>
<dbReference type="STRING" id="419479.SAMN04488563_3375"/>
<dbReference type="PANTHER" id="PTHR33307:SF6">
    <property type="entry name" value="ALPHA-RHAMNOSIDASE (EUROFUNG)-RELATED"/>
    <property type="match status" value="1"/>
</dbReference>
<evidence type="ECO:0000256" key="1">
    <source>
        <dbReference type="ARBA" id="ARBA00001445"/>
    </source>
</evidence>
<dbReference type="SUPFAM" id="SSF49785">
    <property type="entry name" value="Galactose-binding domain-like"/>
    <property type="match status" value="1"/>
</dbReference>
<evidence type="ECO:0000259" key="6">
    <source>
        <dbReference type="Pfam" id="PF17389"/>
    </source>
</evidence>
<dbReference type="Gene3D" id="1.50.10.10">
    <property type="match status" value="1"/>
</dbReference>
<dbReference type="Pfam" id="PF08531">
    <property type="entry name" value="Bac_rhamnosid_N"/>
    <property type="match status" value="1"/>
</dbReference>
<evidence type="ECO:0000259" key="4">
    <source>
        <dbReference type="Pfam" id="PF05592"/>
    </source>
</evidence>
<dbReference type="Pfam" id="PF25788">
    <property type="entry name" value="Ig_Rha78A_N"/>
    <property type="match status" value="1"/>
</dbReference>
<dbReference type="InterPro" id="IPR016007">
    <property type="entry name" value="Alpha_rhamnosid"/>
</dbReference>
<dbReference type="Pfam" id="PF17389">
    <property type="entry name" value="Bac_rhamnosid6H"/>
    <property type="match status" value="1"/>
</dbReference>
<evidence type="ECO:0000256" key="3">
    <source>
        <dbReference type="ARBA" id="ARBA00022801"/>
    </source>
</evidence>
<feature type="domain" description="Bacterial alpha-L-rhamnosidase N-terminal" evidence="5">
    <location>
        <begin position="137"/>
        <end position="305"/>
    </location>
</feature>
<evidence type="ECO:0000256" key="2">
    <source>
        <dbReference type="ARBA" id="ARBA00012652"/>
    </source>
</evidence>
<feature type="domain" description="Alpha-L-rhamnosidase six-hairpin glycosidase" evidence="6">
    <location>
        <begin position="438"/>
        <end position="802"/>
    </location>
</feature>
<dbReference type="Gene3D" id="2.60.420.10">
    <property type="entry name" value="Maltose phosphorylase, domain 3"/>
    <property type="match status" value="1"/>
</dbReference>
<dbReference type="InterPro" id="IPR013737">
    <property type="entry name" value="Bac_rhamnosid_N"/>
</dbReference>
<dbReference type="InterPro" id="IPR035396">
    <property type="entry name" value="Bac_rhamnosid6H"/>
</dbReference>
<gene>
    <name evidence="8" type="ORF">SAMN04488563_3375</name>
</gene>
<organism evidence="8 9">
    <name type="scientific">Jiangella alkaliphila</name>
    <dbReference type="NCBI Taxonomy" id="419479"/>
    <lineage>
        <taxon>Bacteria</taxon>
        <taxon>Bacillati</taxon>
        <taxon>Actinomycetota</taxon>
        <taxon>Actinomycetes</taxon>
        <taxon>Jiangellales</taxon>
        <taxon>Jiangellaceae</taxon>
        <taxon>Jiangella</taxon>
    </lineage>
</organism>
<dbReference type="InterPro" id="IPR008979">
    <property type="entry name" value="Galactose-bd-like_sf"/>
</dbReference>
<dbReference type="AlphaFoldDB" id="A0A1H2K373"/>
<dbReference type="InterPro" id="IPR008928">
    <property type="entry name" value="6-hairpin_glycosidase_sf"/>
</dbReference>
<dbReference type="Pfam" id="PF05592">
    <property type="entry name" value="Bac_rhamnosid"/>
    <property type="match status" value="1"/>
</dbReference>
<dbReference type="InterPro" id="IPR012341">
    <property type="entry name" value="6hp_glycosidase-like_sf"/>
</dbReference>
<dbReference type="SUPFAM" id="SSF48208">
    <property type="entry name" value="Six-hairpin glycosidases"/>
    <property type="match status" value="1"/>
</dbReference>
<dbReference type="OrthoDB" id="9761045at2"/>